<feature type="repeat" description="RCC1" evidence="2">
    <location>
        <begin position="272"/>
        <end position="325"/>
    </location>
</feature>
<evidence type="ECO:0000259" key="4">
    <source>
        <dbReference type="Pfam" id="PF25390"/>
    </source>
</evidence>
<protein>
    <submittedName>
        <fullName evidence="5">Regulator of chromosome condensation (RCC1)-like protein</fullName>
    </submittedName>
</protein>
<feature type="region of interest" description="Disordered" evidence="3">
    <location>
        <begin position="650"/>
        <end position="702"/>
    </location>
</feature>
<keyword evidence="1" id="KW-0677">Repeat</keyword>
<dbReference type="EMBL" id="JNBR01000084">
    <property type="protein sequence ID" value="OQR98416.1"/>
    <property type="molecule type" value="Genomic_DNA"/>
</dbReference>
<evidence type="ECO:0000256" key="2">
    <source>
        <dbReference type="PROSITE-ProRule" id="PRU00235"/>
    </source>
</evidence>
<feature type="repeat" description="RCC1" evidence="2">
    <location>
        <begin position="149"/>
        <end position="214"/>
    </location>
</feature>
<name>A0A1V9ZKB0_ACHHY</name>
<dbReference type="AlphaFoldDB" id="A0A1V9ZKB0"/>
<feature type="repeat" description="RCC1" evidence="2">
    <location>
        <begin position="488"/>
        <end position="540"/>
    </location>
</feature>
<dbReference type="InterPro" id="IPR009091">
    <property type="entry name" value="RCC1/BLIP-II"/>
</dbReference>
<feature type="repeat" description="RCC1" evidence="2">
    <location>
        <begin position="436"/>
        <end position="487"/>
    </location>
</feature>
<evidence type="ECO:0000256" key="1">
    <source>
        <dbReference type="ARBA" id="ARBA00022737"/>
    </source>
</evidence>
<feature type="compositionally biased region" description="Low complexity" evidence="3">
    <location>
        <begin position="660"/>
        <end position="670"/>
    </location>
</feature>
<keyword evidence="6" id="KW-1185">Reference proteome</keyword>
<dbReference type="SUPFAM" id="SSF50985">
    <property type="entry name" value="RCC1/BLIP-II"/>
    <property type="match status" value="2"/>
</dbReference>
<feature type="repeat" description="RCC1" evidence="2">
    <location>
        <begin position="215"/>
        <end position="271"/>
    </location>
</feature>
<dbReference type="Proteomes" id="UP000243579">
    <property type="component" value="Unassembled WGS sequence"/>
</dbReference>
<feature type="repeat" description="RCC1" evidence="2">
    <location>
        <begin position="326"/>
        <end position="382"/>
    </location>
</feature>
<dbReference type="GO" id="GO:0005737">
    <property type="term" value="C:cytoplasm"/>
    <property type="evidence" value="ECO:0007669"/>
    <property type="project" value="TreeGrafter"/>
</dbReference>
<dbReference type="PANTHER" id="PTHR45622">
    <property type="entry name" value="UBIQUITIN-PROTEIN LIGASE E3A-RELATED"/>
    <property type="match status" value="1"/>
</dbReference>
<dbReference type="PROSITE" id="PS00626">
    <property type="entry name" value="RCC1_2"/>
    <property type="match status" value="2"/>
</dbReference>
<dbReference type="OrthoDB" id="10256179at2759"/>
<dbReference type="InterPro" id="IPR058923">
    <property type="entry name" value="RCC1-like_dom"/>
</dbReference>
<feature type="domain" description="RCC1-like" evidence="4">
    <location>
        <begin position="253"/>
        <end position="538"/>
    </location>
</feature>
<dbReference type="Gene3D" id="2.130.10.30">
    <property type="entry name" value="Regulator of chromosome condensation 1/beta-lactamase-inhibitor protein II"/>
    <property type="match status" value="2"/>
</dbReference>
<evidence type="ECO:0000313" key="6">
    <source>
        <dbReference type="Proteomes" id="UP000243579"/>
    </source>
</evidence>
<dbReference type="Pfam" id="PF13540">
    <property type="entry name" value="RCC1_2"/>
    <property type="match status" value="1"/>
</dbReference>
<organism evidence="5 6">
    <name type="scientific">Achlya hypogyna</name>
    <name type="common">Oomycete</name>
    <name type="synonym">Protoachlya hypogyna</name>
    <dbReference type="NCBI Taxonomy" id="1202772"/>
    <lineage>
        <taxon>Eukaryota</taxon>
        <taxon>Sar</taxon>
        <taxon>Stramenopiles</taxon>
        <taxon>Oomycota</taxon>
        <taxon>Saprolegniomycetes</taxon>
        <taxon>Saprolegniales</taxon>
        <taxon>Achlyaceae</taxon>
        <taxon>Achlya</taxon>
    </lineage>
</organism>
<gene>
    <name evidence="5" type="ORF">ACHHYP_08567</name>
</gene>
<sequence>MQVRAPSRREAEMLQDLDRRLSAAPAVANATAGAVAVFSCASLVVVEGGSSGFYSAHFEFQRKPTQPIVLTPWNLSPKVKVYPSVLLFKPETAHVPQYFRVTAMENCGAALVAEAIEHKTNSIDPGFSGARVQYQPRTVAVRIVRNDGKHALSTGDATYGNLGLGRFEPTFDFTEIDQAHFNVRNPGADPSTRRVPMLTKVASGGHHTLLLDANDRLFAFGNSSAGQLGLAGFKCSTLPLVWDGLDADKRLHTHVKDVACGGDHSLAFTDDDNVLAWGSNDHGQLGIGALDTPSSDTPRVLQLPLRGKIAQVACGLQHCALLLEEGVVLTWGYGKSGALGHGSRDFPRRDDLARPTVVKALEKTHVFHIACGDMHTAVVSSAGELLTAGWGENGRLGRLEAKDALSSVFERVELKQRRCTYVACGGAHTMLLTDTRDVLAFGANHYGQLGLGDCRDRHRPTPVLFFRRVPIYDLKLGQSHSLAISDDQLLYAWGDGEQGQCGVGSYPQLYTLPHLVRSLVGCGVVQVSAGAAFTVVLTLHSPDAVAQQRLHNKELRDAAERTLAEDIAHREAVRDELRAQHQRRLAQRQHAATSSLAQLWKQLDEASKTDLTLAPEPALASTSMRALGSAAAHTASLQRALQRAVATQRPRSSLACCIGRPRSSTPRLSPTSPPPRTSPKAKTAWFLARRPQTPPPAYADVT</sequence>
<evidence type="ECO:0000256" key="3">
    <source>
        <dbReference type="SAM" id="MobiDB-lite"/>
    </source>
</evidence>
<accession>A0A1V9ZKB0</accession>
<dbReference type="PROSITE" id="PS50012">
    <property type="entry name" value="RCC1_3"/>
    <property type="match status" value="7"/>
</dbReference>
<dbReference type="Pfam" id="PF25390">
    <property type="entry name" value="WD40_RLD"/>
    <property type="match status" value="1"/>
</dbReference>
<dbReference type="PRINTS" id="PR00633">
    <property type="entry name" value="RCCNDNSATION"/>
</dbReference>
<feature type="compositionally biased region" description="Pro residues" evidence="3">
    <location>
        <begin position="692"/>
        <end position="702"/>
    </location>
</feature>
<dbReference type="STRING" id="1202772.A0A1V9ZKB0"/>
<proteinExistence type="predicted"/>
<dbReference type="InterPro" id="IPR000408">
    <property type="entry name" value="Reg_chr_condens"/>
</dbReference>
<dbReference type="PANTHER" id="PTHR45622:SF58">
    <property type="entry name" value="REGULATOR OF CHROMOSOME CONDENSATION DOMAIN-CONTAINING PROTEIN"/>
    <property type="match status" value="1"/>
</dbReference>
<dbReference type="InterPro" id="IPR051709">
    <property type="entry name" value="Ub-ligase/GTPase-reg"/>
</dbReference>
<reference evidence="5 6" key="1">
    <citation type="journal article" date="2014" name="Genome Biol. Evol.">
        <title>The secreted proteins of Achlya hypogyna and Thraustotheca clavata identify the ancestral oomycete secretome and reveal gene acquisitions by horizontal gene transfer.</title>
        <authorList>
            <person name="Misner I."/>
            <person name="Blouin N."/>
            <person name="Leonard G."/>
            <person name="Richards T.A."/>
            <person name="Lane C.E."/>
        </authorList>
    </citation>
    <scope>NUCLEOTIDE SEQUENCE [LARGE SCALE GENOMIC DNA]</scope>
    <source>
        <strain evidence="5 6">ATCC 48635</strain>
    </source>
</reference>
<evidence type="ECO:0000313" key="5">
    <source>
        <dbReference type="EMBL" id="OQR98416.1"/>
    </source>
</evidence>
<feature type="repeat" description="RCC1" evidence="2">
    <location>
        <begin position="383"/>
        <end position="435"/>
    </location>
</feature>
<comment type="caution">
    <text evidence="5">The sequence shown here is derived from an EMBL/GenBank/DDBJ whole genome shotgun (WGS) entry which is preliminary data.</text>
</comment>